<keyword evidence="2" id="KW-0812">Transmembrane</keyword>
<feature type="region of interest" description="Disordered" evidence="1">
    <location>
        <begin position="70"/>
        <end position="119"/>
    </location>
</feature>
<feature type="region of interest" description="Disordered" evidence="1">
    <location>
        <begin position="1"/>
        <end position="32"/>
    </location>
</feature>
<name>A0A6N1VHT3_9HYPH</name>
<dbReference type="Pfam" id="PF04748">
    <property type="entry name" value="Polysacc_deac_2"/>
    <property type="match status" value="1"/>
</dbReference>
<dbReference type="InterPro" id="IPR006837">
    <property type="entry name" value="Divergent_DAC"/>
</dbReference>
<gene>
    <name evidence="3" type="ORF">HTY61_16795</name>
</gene>
<dbReference type="Proteomes" id="UP000509367">
    <property type="component" value="Chromosome"/>
</dbReference>
<feature type="transmembrane region" description="Helical" evidence="2">
    <location>
        <begin position="35"/>
        <end position="54"/>
    </location>
</feature>
<dbReference type="KEGG" id="orm:HTY61_16795"/>
<protein>
    <submittedName>
        <fullName evidence="3">Divergent polysaccharide deacetylase family protein</fullName>
    </submittedName>
</protein>
<evidence type="ECO:0000256" key="2">
    <source>
        <dbReference type="SAM" id="Phobius"/>
    </source>
</evidence>
<organism evidence="3 4">
    <name type="scientific">Oricola thermophila</name>
    <dbReference type="NCBI Taxonomy" id="2742145"/>
    <lineage>
        <taxon>Bacteria</taxon>
        <taxon>Pseudomonadati</taxon>
        <taxon>Pseudomonadota</taxon>
        <taxon>Alphaproteobacteria</taxon>
        <taxon>Hyphomicrobiales</taxon>
        <taxon>Ahrensiaceae</taxon>
        <taxon>Oricola</taxon>
    </lineage>
</organism>
<dbReference type="GO" id="GO:0005975">
    <property type="term" value="P:carbohydrate metabolic process"/>
    <property type="evidence" value="ECO:0007669"/>
    <property type="project" value="InterPro"/>
</dbReference>
<sequence>MTDINAPLGKSGAKRTRAGAPRPDGDRPERRSGGIVGAAFVLAAIAALNAWTFVSRDRLPSTASIVLADASPSKGQSGENAVASGNSPRPSETDGVEIVYGSPEDSRPADDAGEQLAEGRISEGGPKVIIVRDPTAVEIGQPAQLAHLPVDEALEESEWGMLPVRTPDGRRPMDIYARPWSTAGGKRIAVVIGGLGLSQTGTLYAIKTLPPEITLAFAPQGYSLNRWMREARSKGHELLVQVPMEPFDYPRNDPGPHTLTVSAERDANLANLRWALGRLTNFTGIVNYLGARFAADPDAIGPVLDEISDRGLLYLNDGTAGGPKLAALAQDFDTPYVSGHVVIDSTQDPASIRERLEELESIADANGFAIGSGSAFEVTVDTVAAWANSAKKRGFEIVGVSALAR</sequence>
<dbReference type="SUPFAM" id="SSF88713">
    <property type="entry name" value="Glycoside hydrolase/deacetylase"/>
    <property type="match status" value="1"/>
</dbReference>
<dbReference type="AlphaFoldDB" id="A0A6N1VHT3"/>
<dbReference type="RefSeq" id="WP_175277884.1">
    <property type="nucleotide sequence ID" value="NZ_CP054836.1"/>
</dbReference>
<dbReference type="InterPro" id="IPR011330">
    <property type="entry name" value="Glyco_hydro/deAcase_b/a-brl"/>
</dbReference>
<dbReference type="CDD" id="cd10936">
    <property type="entry name" value="CE4_DAC2"/>
    <property type="match status" value="1"/>
</dbReference>
<proteinExistence type="predicted"/>
<feature type="compositionally biased region" description="Polar residues" evidence="1">
    <location>
        <begin position="73"/>
        <end position="90"/>
    </location>
</feature>
<dbReference type="Gene3D" id="3.20.20.370">
    <property type="entry name" value="Glycoside hydrolase/deacetylase"/>
    <property type="match status" value="1"/>
</dbReference>
<keyword evidence="4" id="KW-1185">Reference proteome</keyword>
<evidence type="ECO:0000256" key="1">
    <source>
        <dbReference type="SAM" id="MobiDB-lite"/>
    </source>
</evidence>
<reference evidence="3 4" key="1">
    <citation type="submission" date="2020-06" db="EMBL/GenBank/DDBJ databases">
        <title>Oricola thermophila sp. nov. isolated from a tidal sediments.</title>
        <authorList>
            <person name="Kwon K.K."/>
            <person name="Yang S.-H."/>
            <person name="Park M.-J."/>
        </authorList>
    </citation>
    <scope>NUCLEOTIDE SEQUENCE [LARGE SCALE GENOMIC DNA]</scope>
    <source>
        <strain evidence="3 4">MEBiC13590</strain>
    </source>
</reference>
<accession>A0A6N1VHT3</accession>
<dbReference type="PANTHER" id="PTHR30105">
    <property type="entry name" value="UNCHARACTERIZED YIBQ-RELATED"/>
    <property type="match status" value="1"/>
</dbReference>
<keyword evidence="2" id="KW-0472">Membrane</keyword>
<evidence type="ECO:0000313" key="3">
    <source>
        <dbReference type="EMBL" id="QKV19993.1"/>
    </source>
</evidence>
<dbReference type="PANTHER" id="PTHR30105:SF2">
    <property type="entry name" value="DIVERGENT POLYSACCHARIDE DEACETYLASE SUPERFAMILY"/>
    <property type="match status" value="1"/>
</dbReference>
<keyword evidence="2" id="KW-1133">Transmembrane helix</keyword>
<feature type="compositionally biased region" description="Basic and acidic residues" evidence="1">
    <location>
        <begin position="23"/>
        <end position="32"/>
    </location>
</feature>
<evidence type="ECO:0000313" key="4">
    <source>
        <dbReference type="Proteomes" id="UP000509367"/>
    </source>
</evidence>
<dbReference type="EMBL" id="CP054836">
    <property type="protein sequence ID" value="QKV19993.1"/>
    <property type="molecule type" value="Genomic_DNA"/>
</dbReference>